<comment type="subcellular location">
    <subcellularLocation>
        <location evidence="8">Cell inner membrane</location>
    </subcellularLocation>
    <subcellularLocation>
        <location evidence="1">Cell membrane</location>
        <topology evidence="1">Multi-pass membrane protein</topology>
    </subcellularLocation>
</comment>
<evidence type="ECO:0000256" key="4">
    <source>
        <dbReference type="ARBA" id="ARBA00022692"/>
    </source>
</evidence>
<dbReference type="Pfam" id="PF04093">
    <property type="entry name" value="MreD"/>
    <property type="match status" value="1"/>
</dbReference>
<dbReference type="NCBIfam" id="TIGR03426">
    <property type="entry name" value="shape_MreD"/>
    <property type="match status" value="1"/>
</dbReference>
<keyword evidence="8" id="KW-0997">Cell inner membrane</keyword>
<dbReference type="PANTHER" id="PTHR37484:SF1">
    <property type="entry name" value="ROD SHAPE-DETERMINING PROTEIN MRED"/>
    <property type="match status" value="1"/>
</dbReference>
<keyword evidence="11" id="KW-1185">Reference proteome</keyword>
<evidence type="ECO:0000256" key="1">
    <source>
        <dbReference type="ARBA" id="ARBA00004651"/>
    </source>
</evidence>
<name>A0AAE9VSS1_9GAMM</name>
<evidence type="ECO:0000313" key="10">
    <source>
        <dbReference type="EMBL" id="WBE25154.1"/>
    </source>
</evidence>
<dbReference type="InterPro" id="IPR026034">
    <property type="entry name" value="MreD_proteobac"/>
</dbReference>
<keyword evidence="4 9" id="KW-0812">Transmembrane</keyword>
<keyword evidence="5 8" id="KW-0133">Cell shape</keyword>
<evidence type="ECO:0000256" key="2">
    <source>
        <dbReference type="ARBA" id="ARBA00007776"/>
    </source>
</evidence>
<dbReference type="EMBL" id="CP114976">
    <property type="protein sequence ID" value="WBE25154.1"/>
    <property type="molecule type" value="Genomic_DNA"/>
</dbReference>
<protein>
    <recommendedName>
        <fullName evidence="8">Rod shape-determining protein MreD</fullName>
    </recommendedName>
</protein>
<proteinExistence type="inferred from homology"/>
<comment type="similarity">
    <text evidence="2 8">Belongs to the MreD family.</text>
</comment>
<dbReference type="InterPro" id="IPR007227">
    <property type="entry name" value="Cell_shape_determining_MreD"/>
</dbReference>
<accession>A0AAE9VSS1</accession>
<dbReference type="PANTHER" id="PTHR37484">
    <property type="entry name" value="ROD SHAPE-DETERMINING PROTEIN MRED"/>
    <property type="match status" value="1"/>
</dbReference>
<evidence type="ECO:0000256" key="7">
    <source>
        <dbReference type="ARBA" id="ARBA00023136"/>
    </source>
</evidence>
<feature type="transmembrane region" description="Helical" evidence="9">
    <location>
        <begin position="133"/>
        <end position="152"/>
    </location>
</feature>
<feature type="transmembrane region" description="Helical" evidence="9">
    <location>
        <begin position="6"/>
        <end position="25"/>
    </location>
</feature>
<keyword evidence="3 8" id="KW-1003">Cell membrane</keyword>
<evidence type="ECO:0000256" key="9">
    <source>
        <dbReference type="SAM" id="Phobius"/>
    </source>
</evidence>
<gene>
    <name evidence="10" type="primary">mreD</name>
    <name evidence="10" type="ORF">O6P33_12510</name>
</gene>
<reference evidence="10 11" key="1">
    <citation type="submission" date="2022-12" db="EMBL/GenBank/DDBJ databases">
        <title>Coexistence and Characterization of a Novel Tigecycline Resistance gene tet(X) variant and blaNDM-1 in a Pseudomonas caeni Isolate of Chicken Origin.</title>
        <authorList>
            <person name="Lu X."/>
            <person name="Zhang L."/>
            <person name="Li R."/>
            <person name="Wang Z."/>
        </authorList>
    </citation>
    <scope>NUCLEOTIDE SEQUENCE [LARGE SCALE GENOMIC DNA]</scope>
    <source>
        <strain evidence="10 11">CE14</strain>
    </source>
</reference>
<keyword evidence="7 8" id="KW-0472">Membrane</keyword>
<evidence type="ECO:0000256" key="5">
    <source>
        <dbReference type="ARBA" id="ARBA00022960"/>
    </source>
</evidence>
<sequence length="162" mass="18525">MSAAVGKATIIMWLTLLLALLLSVVPMPEHLEVARPLWLALVLTFWAMNYPHRVGLLTAWCFGIAQDVLYGTLFGQHALALVLVVFLVLTLQQRLKVFPLWQQSLALLVIYGLAQLVLLWLSTLSGMRPEINYYALPVLVSSLLWPWLYLLLNNVRRWRGFR</sequence>
<dbReference type="GO" id="GO:0005886">
    <property type="term" value="C:plasma membrane"/>
    <property type="evidence" value="ECO:0007669"/>
    <property type="project" value="UniProtKB-SubCell"/>
</dbReference>
<evidence type="ECO:0000256" key="3">
    <source>
        <dbReference type="ARBA" id="ARBA00022475"/>
    </source>
</evidence>
<evidence type="ECO:0000256" key="8">
    <source>
        <dbReference type="PIRNR" id="PIRNR018472"/>
    </source>
</evidence>
<keyword evidence="6 9" id="KW-1133">Transmembrane helix</keyword>
<feature type="transmembrane region" description="Helical" evidence="9">
    <location>
        <begin position="68"/>
        <end position="91"/>
    </location>
</feature>
<dbReference type="GO" id="GO:0008360">
    <property type="term" value="P:regulation of cell shape"/>
    <property type="evidence" value="ECO:0007669"/>
    <property type="project" value="UniProtKB-UniRule"/>
</dbReference>
<dbReference type="RefSeq" id="WP_269818099.1">
    <property type="nucleotide sequence ID" value="NZ_CP114976.1"/>
</dbReference>
<evidence type="ECO:0000313" key="11">
    <source>
        <dbReference type="Proteomes" id="UP001212189"/>
    </source>
</evidence>
<evidence type="ECO:0000256" key="6">
    <source>
        <dbReference type="ARBA" id="ARBA00022989"/>
    </source>
</evidence>
<dbReference type="KEGG" id="dce:O6P33_12510"/>
<organism evidence="10 11">
    <name type="scientific">Denitrificimonas caeni</name>
    <dbReference type="NCBI Taxonomy" id="521720"/>
    <lineage>
        <taxon>Bacteria</taxon>
        <taxon>Pseudomonadati</taxon>
        <taxon>Pseudomonadota</taxon>
        <taxon>Gammaproteobacteria</taxon>
        <taxon>Pseudomonadales</taxon>
        <taxon>Pseudomonadaceae</taxon>
        <taxon>Denitrificimonas</taxon>
    </lineage>
</organism>
<dbReference type="AlphaFoldDB" id="A0AAE9VSS1"/>
<comment type="function">
    <text evidence="8">Involved in formation of the rod shape of the cell. May also contribute to regulation of formation of penicillin-binding proteins.</text>
</comment>
<feature type="transmembrane region" description="Helical" evidence="9">
    <location>
        <begin position="103"/>
        <end position="121"/>
    </location>
</feature>
<dbReference type="PIRSF" id="PIRSF018472">
    <property type="entry name" value="MreD_proteobac"/>
    <property type="match status" value="1"/>
</dbReference>
<dbReference type="Proteomes" id="UP001212189">
    <property type="component" value="Chromosome"/>
</dbReference>